<proteinExistence type="predicted"/>
<accession>A0A0E9VN79</accession>
<evidence type="ECO:0000313" key="1">
    <source>
        <dbReference type="EMBL" id="JAH78708.1"/>
    </source>
</evidence>
<protein>
    <submittedName>
        <fullName evidence="1">Uncharacterized protein</fullName>
    </submittedName>
</protein>
<sequence length="17" mass="1937">MPSRQTLVMVVLLFCSL</sequence>
<dbReference type="AlphaFoldDB" id="A0A0E9VN79"/>
<reference evidence="1" key="1">
    <citation type="submission" date="2014-11" db="EMBL/GenBank/DDBJ databases">
        <authorList>
            <person name="Amaro Gonzalez C."/>
        </authorList>
    </citation>
    <scope>NUCLEOTIDE SEQUENCE</scope>
</reference>
<reference evidence="1" key="2">
    <citation type="journal article" date="2015" name="Fish Shellfish Immunol.">
        <title>Early steps in the European eel (Anguilla anguilla)-Vibrio vulnificus interaction in the gills: Role of the RtxA13 toxin.</title>
        <authorList>
            <person name="Callol A."/>
            <person name="Pajuelo D."/>
            <person name="Ebbesson L."/>
            <person name="Teles M."/>
            <person name="MacKenzie S."/>
            <person name="Amaro C."/>
        </authorList>
    </citation>
    <scope>NUCLEOTIDE SEQUENCE</scope>
</reference>
<name>A0A0E9VN79_ANGAN</name>
<organism evidence="1">
    <name type="scientific">Anguilla anguilla</name>
    <name type="common">European freshwater eel</name>
    <name type="synonym">Muraena anguilla</name>
    <dbReference type="NCBI Taxonomy" id="7936"/>
    <lineage>
        <taxon>Eukaryota</taxon>
        <taxon>Metazoa</taxon>
        <taxon>Chordata</taxon>
        <taxon>Craniata</taxon>
        <taxon>Vertebrata</taxon>
        <taxon>Euteleostomi</taxon>
        <taxon>Actinopterygii</taxon>
        <taxon>Neopterygii</taxon>
        <taxon>Teleostei</taxon>
        <taxon>Anguilliformes</taxon>
        <taxon>Anguillidae</taxon>
        <taxon>Anguilla</taxon>
    </lineage>
</organism>
<dbReference type="EMBL" id="GBXM01029869">
    <property type="protein sequence ID" value="JAH78708.1"/>
    <property type="molecule type" value="Transcribed_RNA"/>
</dbReference>